<dbReference type="PANTHER" id="PTHR30173:SF36">
    <property type="entry name" value="ECF RNA POLYMERASE SIGMA FACTOR SIGJ"/>
    <property type="match status" value="1"/>
</dbReference>
<dbReference type="InterPro" id="IPR036388">
    <property type="entry name" value="WH-like_DNA-bd_sf"/>
</dbReference>
<reference evidence="4 5" key="1">
    <citation type="submission" date="2020-06" db="EMBL/GenBank/DDBJ databases">
        <authorList>
            <person name="Cao W.R."/>
        </authorList>
    </citation>
    <scope>NUCLEOTIDE SEQUENCE [LARGE SCALE GENOMIC DNA]</scope>
    <source>
        <strain evidence="4 5">B1Z28</strain>
    </source>
</reference>
<dbReference type="Gene3D" id="1.10.10.10">
    <property type="entry name" value="Winged helix-like DNA-binding domain superfamily/Winged helix DNA-binding domain"/>
    <property type="match status" value="1"/>
</dbReference>
<comment type="subunit">
    <text evidence="1">Interacts transiently with the RNA polymerase catalytic core formed by RpoA, RpoB, RpoC and RpoZ (2 alpha, 1 beta, 1 beta' and 1 omega subunit) to form the RNA polymerase holoenzyme that can initiate transcription.</text>
</comment>
<dbReference type="EMBL" id="JABXWT010000008">
    <property type="protein sequence ID" value="NVO56938.1"/>
    <property type="molecule type" value="Genomic_DNA"/>
</dbReference>
<comment type="caution">
    <text evidence="4">The sequence shown here is derived from an EMBL/GenBank/DDBJ whole genome shotgun (WGS) entry which is preliminary data.</text>
</comment>
<dbReference type="NCBIfam" id="NF007214">
    <property type="entry name" value="PRK09636.1"/>
    <property type="match status" value="1"/>
</dbReference>
<dbReference type="InterPro" id="IPR052704">
    <property type="entry name" value="ECF_Sigma-70_Domain"/>
</dbReference>
<dbReference type="Pfam" id="PF04542">
    <property type="entry name" value="Sigma70_r2"/>
    <property type="match status" value="1"/>
</dbReference>
<protein>
    <submittedName>
        <fullName evidence="4">RNA polymerase sigma factor SigJ</fullName>
    </submittedName>
</protein>
<dbReference type="SUPFAM" id="SSF54427">
    <property type="entry name" value="NTF2-like"/>
    <property type="match status" value="1"/>
</dbReference>
<name>A0ABX2PRZ2_9RHOB</name>
<dbReference type="Pfam" id="PF08281">
    <property type="entry name" value="Sigma70_r4_2"/>
    <property type="match status" value="1"/>
</dbReference>
<organism evidence="4 5">
    <name type="scientific">Ruegeria haliotis</name>
    <dbReference type="NCBI Taxonomy" id="2747601"/>
    <lineage>
        <taxon>Bacteria</taxon>
        <taxon>Pseudomonadati</taxon>
        <taxon>Pseudomonadota</taxon>
        <taxon>Alphaproteobacteria</taxon>
        <taxon>Rhodobacterales</taxon>
        <taxon>Roseobacteraceae</taxon>
        <taxon>Ruegeria</taxon>
    </lineage>
</organism>
<gene>
    <name evidence="4" type="primary">sigJ</name>
    <name evidence="4" type="ORF">HW561_14175</name>
</gene>
<accession>A0ABX2PRZ2</accession>
<dbReference type="InterPro" id="IPR007627">
    <property type="entry name" value="RNA_pol_sigma70_r2"/>
</dbReference>
<dbReference type="PANTHER" id="PTHR30173">
    <property type="entry name" value="SIGMA 19 FACTOR"/>
    <property type="match status" value="1"/>
</dbReference>
<evidence type="ECO:0000256" key="1">
    <source>
        <dbReference type="ARBA" id="ARBA00011344"/>
    </source>
</evidence>
<dbReference type="InterPro" id="IPR014284">
    <property type="entry name" value="RNA_pol_sigma-70_dom"/>
</dbReference>
<dbReference type="InterPro" id="IPR032710">
    <property type="entry name" value="NTF2-like_dom_sf"/>
</dbReference>
<feature type="domain" description="RNA polymerase sigma-70 region 2" evidence="2">
    <location>
        <begin position="8"/>
        <end position="71"/>
    </location>
</feature>
<evidence type="ECO:0000313" key="5">
    <source>
        <dbReference type="Proteomes" id="UP000630805"/>
    </source>
</evidence>
<feature type="domain" description="RNA polymerase sigma factor 70 region 4 type 2" evidence="3">
    <location>
        <begin position="106"/>
        <end position="156"/>
    </location>
</feature>
<dbReference type="InterPro" id="IPR013325">
    <property type="entry name" value="RNA_pol_sigma_r2"/>
</dbReference>
<proteinExistence type="predicted"/>
<sequence>MTDKTIIFEEARPRLLGLAYRLLGSVSDAQDVVQDTYLKWMGQQGALDKPMAWLRRVCTNACLDHLKSAHRRRVDYVGPWIPDHIQTEFSPSAETQTELASSLTTAFLLLLERLTPKERAAYLLHDIFAMSFGEVSDILDMQPAACRKLASRARRFVGESDTRHAPPKDRQEELLAAFQRALSTGDTSQLGKMLRDDSNLRADSGGAVVAARDVIEGRTDVCRFVAQVLQSSWRDMRIDTVEINGGLGLRVRDGASLHATVSFGYDRQGNASHVFIMRNPDKLLGFQRSSAIVWDCHRPYS</sequence>
<dbReference type="Proteomes" id="UP000630805">
    <property type="component" value="Unassembled WGS sequence"/>
</dbReference>
<evidence type="ECO:0000313" key="4">
    <source>
        <dbReference type="EMBL" id="NVO56938.1"/>
    </source>
</evidence>
<dbReference type="SUPFAM" id="SSF88946">
    <property type="entry name" value="Sigma2 domain of RNA polymerase sigma factors"/>
    <property type="match status" value="1"/>
</dbReference>
<dbReference type="Gene3D" id="1.10.1740.10">
    <property type="match status" value="1"/>
</dbReference>
<dbReference type="RefSeq" id="WP_176865865.1">
    <property type="nucleotide sequence ID" value="NZ_JABXWT010000008.1"/>
</dbReference>
<dbReference type="SUPFAM" id="SSF88659">
    <property type="entry name" value="Sigma3 and sigma4 domains of RNA polymerase sigma factors"/>
    <property type="match status" value="1"/>
</dbReference>
<evidence type="ECO:0000259" key="3">
    <source>
        <dbReference type="Pfam" id="PF08281"/>
    </source>
</evidence>
<evidence type="ECO:0000259" key="2">
    <source>
        <dbReference type="Pfam" id="PF04542"/>
    </source>
</evidence>
<dbReference type="InterPro" id="IPR013249">
    <property type="entry name" value="RNA_pol_sigma70_r4_t2"/>
</dbReference>
<dbReference type="NCBIfam" id="TIGR02937">
    <property type="entry name" value="sigma70-ECF"/>
    <property type="match status" value="1"/>
</dbReference>
<keyword evidence="5" id="KW-1185">Reference proteome</keyword>
<dbReference type="InterPro" id="IPR013324">
    <property type="entry name" value="RNA_pol_sigma_r3/r4-like"/>
</dbReference>